<dbReference type="EMBL" id="CAICTM010001306">
    <property type="protein sequence ID" value="CAB9522492.1"/>
    <property type="molecule type" value="Genomic_DNA"/>
</dbReference>
<dbReference type="OrthoDB" id="52570at2759"/>
<protein>
    <submittedName>
        <fullName evidence="2">Uncharacterized protein</fullName>
    </submittedName>
</protein>
<evidence type="ECO:0000313" key="3">
    <source>
        <dbReference type="Proteomes" id="UP001153069"/>
    </source>
</evidence>
<evidence type="ECO:0000313" key="2">
    <source>
        <dbReference type="EMBL" id="CAB9522492.1"/>
    </source>
</evidence>
<accession>A0A9N8HRE0</accession>
<organism evidence="2 3">
    <name type="scientific">Seminavis robusta</name>
    <dbReference type="NCBI Taxonomy" id="568900"/>
    <lineage>
        <taxon>Eukaryota</taxon>
        <taxon>Sar</taxon>
        <taxon>Stramenopiles</taxon>
        <taxon>Ochrophyta</taxon>
        <taxon>Bacillariophyta</taxon>
        <taxon>Bacillariophyceae</taxon>
        <taxon>Bacillariophycidae</taxon>
        <taxon>Naviculales</taxon>
        <taxon>Naviculaceae</taxon>
        <taxon>Seminavis</taxon>
    </lineage>
</organism>
<reference evidence="2" key="1">
    <citation type="submission" date="2020-06" db="EMBL/GenBank/DDBJ databases">
        <authorList>
            <consortium name="Plant Systems Biology data submission"/>
        </authorList>
    </citation>
    <scope>NUCLEOTIDE SEQUENCE</scope>
    <source>
        <strain evidence="2">D6</strain>
    </source>
</reference>
<proteinExistence type="predicted"/>
<gene>
    <name evidence="2" type="ORF">SEMRO_1308_G261500.1</name>
</gene>
<dbReference type="AlphaFoldDB" id="A0A9N8HRE0"/>
<keyword evidence="3" id="KW-1185">Reference proteome</keyword>
<feature type="region of interest" description="Disordered" evidence="1">
    <location>
        <begin position="255"/>
        <end position="287"/>
    </location>
</feature>
<name>A0A9N8HRE0_9STRA</name>
<dbReference type="Proteomes" id="UP001153069">
    <property type="component" value="Unassembled WGS sequence"/>
</dbReference>
<evidence type="ECO:0000256" key="1">
    <source>
        <dbReference type="SAM" id="MobiDB-lite"/>
    </source>
</evidence>
<comment type="caution">
    <text evidence="2">The sequence shown here is derived from an EMBL/GenBank/DDBJ whole genome shotgun (WGS) entry which is preliminary data.</text>
</comment>
<sequence length="287" mass="31971">MTTTTPTEAMPHPILTPIIGKPDQRKLSLLISQVLANTRAISSEDGDGRLGHAYIILGQAAYTAASQGNVAFVVPIKPIKPVHAANATQALMYRHDQTYKNELDAWKLYHKTEAQILQQILDAVNDTYTKALKDRMWGYGNTSPFDIITHLVTTYGKITETDLLANRELLTQPWTPPTDIEELFDNIDTCIAFSVEGGDVISDRNAVSAGIATLQATGLFIHPIREWNKRTPENRTLTHFKEFFRDAENVRQTETTVSAAGYHQRATQLSRTPKQLPPGLLRSPSHN</sequence>